<evidence type="ECO:0000313" key="3">
    <source>
        <dbReference type="Proteomes" id="UP000266745"/>
    </source>
</evidence>
<organism evidence="2 3">
    <name type="scientific">Candidatus Nitrosotenuis cloacae</name>
    <dbReference type="NCBI Taxonomy" id="1603555"/>
    <lineage>
        <taxon>Archaea</taxon>
        <taxon>Nitrososphaerota</taxon>
        <taxon>Candidatus Nitrosotenuis</taxon>
    </lineage>
</organism>
<dbReference type="STRING" id="1603555.SU86_005550"/>
<dbReference type="GeneID" id="24875864"/>
<keyword evidence="1" id="KW-0472">Membrane</keyword>
<keyword evidence="1" id="KW-1133">Transmembrane helix</keyword>
<reference evidence="2 3" key="1">
    <citation type="journal article" date="2016" name="Sci. Rep.">
        <title>A novel ammonia-oxidizing archaeon from wastewater treatment plant: Its enrichment, physiological and genomic characteristics.</title>
        <authorList>
            <person name="Li Y."/>
            <person name="Ding K."/>
            <person name="Wen X."/>
            <person name="Zhang B."/>
            <person name="Shen B."/>
            <person name="Yang Y."/>
        </authorList>
    </citation>
    <scope>NUCLEOTIDE SEQUENCE [LARGE SCALE GENOMIC DNA]</scope>
    <source>
        <strain evidence="2 3">SAT1</strain>
    </source>
</reference>
<feature type="transmembrane region" description="Helical" evidence="1">
    <location>
        <begin position="6"/>
        <end position="27"/>
    </location>
</feature>
<keyword evidence="3" id="KW-1185">Reference proteome</keyword>
<evidence type="ECO:0000256" key="1">
    <source>
        <dbReference type="SAM" id="Phobius"/>
    </source>
</evidence>
<gene>
    <name evidence="2" type="ORF">SU86_005550</name>
</gene>
<name>A0A3G1B2Q3_9ARCH</name>
<dbReference type="EMBL" id="CP011097">
    <property type="protein sequence ID" value="AJZ75916.1"/>
    <property type="molecule type" value="Genomic_DNA"/>
</dbReference>
<sequence length="172" mass="17817">MGLSVAIAGGIVMFALVYILLMLPGVVDQTTSVTKASSEISGIENSILKTNIAMSSLTATAASTTIDFTITNSGTEKLWNYEKFSLIVTYPISGSTNKTESFTYQSGACGTPSAGKWCITSISSDAIDPKILNTDEILNGRATSSTTLAASGTAYATISTDKGITATRTDGT</sequence>
<evidence type="ECO:0000313" key="2">
    <source>
        <dbReference type="EMBL" id="AJZ75916.1"/>
    </source>
</evidence>
<dbReference type="AlphaFoldDB" id="A0A3G1B2Q3"/>
<dbReference type="OrthoDB" id="9682at2157"/>
<accession>A0A3G1B2Q3</accession>
<proteinExistence type="predicted"/>
<keyword evidence="1" id="KW-0812">Transmembrane</keyword>
<protein>
    <submittedName>
        <fullName evidence="2">Uncharacterized protein</fullName>
    </submittedName>
</protein>
<dbReference type="KEGG" id="tah:SU86_005550"/>
<dbReference type="RefSeq" id="WP_048188768.1">
    <property type="nucleotide sequence ID" value="NZ_CP011097.1"/>
</dbReference>
<dbReference type="Proteomes" id="UP000266745">
    <property type="component" value="Chromosome"/>
</dbReference>